<evidence type="ECO:0000256" key="6">
    <source>
        <dbReference type="PROSITE-ProRule" id="PRU00552"/>
    </source>
</evidence>
<dbReference type="PROSITE" id="PS51194">
    <property type="entry name" value="HELICASE_CTER"/>
    <property type="match status" value="1"/>
</dbReference>
<dbReference type="InterPro" id="IPR001650">
    <property type="entry name" value="Helicase_C-like"/>
</dbReference>
<evidence type="ECO:0000259" key="8">
    <source>
        <dbReference type="PROSITE" id="PS51192"/>
    </source>
</evidence>
<dbReference type="SMART" id="SM00490">
    <property type="entry name" value="HELICc"/>
    <property type="match status" value="1"/>
</dbReference>
<evidence type="ECO:0000313" key="11">
    <source>
        <dbReference type="EMBL" id="SIQ96521.1"/>
    </source>
</evidence>
<feature type="domain" description="DEAD-box RNA helicase Q" evidence="10">
    <location>
        <begin position="18"/>
        <end position="46"/>
    </location>
</feature>
<dbReference type="RefSeq" id="WP_007659428.1">
    <property type="nucleotide sequence ID" value="NZ_FTNM01000002.1"/>
</dbReference>
<dbReference type="Gene3D" id="3.40.50.300">
    <property type="entry name" value="P-loop containing nucleotide triphosphate hydrolases"/>
    <property type="match status" value="2"/>
</dbReference>
<evidence type="ECO:0000259" key="9">
    <source>
        <dbReference type="PROSITE" id="PS51194"/>
    </source>
</evidence>
<dbReference type="GO" id="GO:0003676">
    <property type="term" value="F:nucleic acid binding"/>
    <property type="evidence" value="ECO:0007669"/>
    <property type="project" value="InterPro"/>
</dbReference>
<dbReference type="SUPFAM" id="SSF52540">
    <property type="entry name" value="P-loop containing nucleoside triphosphate hydrolases"/>
    <property type="match status" value="1"/>
</dbReference>
<dbReference type="InterPro" id="IPR014014">
    <property type="entry name" value="RNA_helicase_DEAD_Q_motif"/>
</dbReference>
<dbReference type="STRING" id="1077936.SAMN05421545_1887"/>
<dbReference type="AlphaFoldDB" id="A0A1N6X2P5"/>
<dbReference type="GO" id="GO:0003724">
    <property type="term" value="F:RNA helicase activity"/>
    <property type="evidence" value="ECO:0007669"/>
    <property type="project" value="InterPro"/>
</dbReference>
<gene>
    <name evidence="11" type="ORF">SAMN05421545_1887</name>
</gene>
<keyword evidence="4 7" id="KW-0067">ATP-binding</keyword>
<evidence type="ECO:0000313" key="12">
    <source>
        <dbReference type="Proteomes" id="UP000185924"/>
    </source>
</evidence>
<keyword evidence="2 7" id="KW-0378">Hydrolase</keyword>
<evidence type="ECO:0000256" key="7">
    <source>
        <dbReference type="RuleBase" id="RU000492"/>
    </source>
</evidence>
<dbReference type="InterPro" id="IPR014001">
    <property type="entry name" value="Helicase_ATP-bd"/>
</dbReference>
<dbReference type="PROSITE" id="PS00039">
    <property type="entry name" value="DEAD_ATP_HELICASE"/>
    <property type="match status" value="1"/>
</dbReference>
<evidence type="ECO:0000256" key="4">
    <source>
        <dbReference type="ARBA" id="ARBA00022840"/>
    </source>
</evidence>
<keyword evidence="3 7" id="KW-0347">Helicase</keyword>
<dbReference type="EMBL" id="FTNM01000002">
    <property type="protein sequence ID" value="SIQ96521.1"/>
    <property type="molecule type" value="Genomic_DNA"/>
</dbReference>
<sequence length="475" mass="51980">MGYIGIRTFALHVRMPMASFDQLGLSPALLERLAELEFHTPTPIQLAAIPPLLKGQDVAGQAETGSGKTAAFGLPLLQQIDTNKQVIQALVLVPTRELAVQVRHELKQLAQKIDNLKISAFYGGHSFSQERASLAFPPQVLVGTPGRLTDHLYRQTVDFGQVRMLVLDEADKLLEMGFADEIDQILEAIPKKRQAVLFSATMPEEVKTLITDSLKNPQFVQVSPNAIPDQVRLTGIKVTQPDKQQALLHLLQSINPAGTVVFCNTRGASDDVAAMLARHGFGARSLHGGMEQQDRDKAMTLFRNGTTQVLVATDLAARGLDIAALKNIIHYELPDDEAAYLHRSGRTGRAGRGGEVYTFATTRDEQKLRDWGLVRMDEWLNTAELTARVEKAEPESTEAFATLHINAGRKDKLSPRDIVGALIAAAGLKADQIGRIEVQDKASYVAIPADRAQEIVEALSTGKIKGRKFRVGLVK</sequence>
<evidence type="ECO:0000256" key="3">
    <source>
        <dbReference type="ARBA" id="ARBA00022806"/>
    </source>
</evidence>
<dbReference type="SMART" id="SM00487">
    <property type="entry name" value="DEXDc"/>
    <property type="match status" value="1"/>
</dbReference>
<dbReference type="InterPro" id="IPR011545">
    <property type="entry name" value="DEAD/DEAH_box_helicase_dom"/>
</dbReference>
<feature type="short sequence motif" description="Q motif" evidence="6">
    <location>
        <begin position="18"/>
        <end position="46"/>
    </location>
</feature>
<feature type="domain" description="Helicase ATP-binding" evidence="8">
    <location>
        <begin position="49"/>
        <end position="220"/>
    </location>
</feature>
<evidence type="ECO:0000259" key="10">
    <source>
        <dbReference type="PROSITE" id="PS51195"/>
    </source>
</evidence>
<evidence type="ECO:0000256" key="2">
    <source>
        <dbReference type="ARBA" id="ARBA00022801"/>
    </source>
</evidence>
<organism evidence="11 12">
    <name type="scientific">Pontibacter lucknowensis</name>
    <dbReference type="NCBI Taxonomy" id="1077936"/>
    <lineage>
        <taxon>Bacteria</taxon>
        <taxon>Pseudomonadati</taxon>
        <taxon>Bacteroidota</taxon>
        <taxon>Cytophagia</taxon>
        <taxon>Cytophagales</taxon>
        <taxon>Hymenobacteraceae</taxon>
        <taxon>Pontibacter</taxon>
    </lineage>
</organism>
<dbReference type="InterPro" id="IPR005580">
    <property type="entry name" value="DbpA/CsdA_RNA-bd_dom"/>
</dbReference>
<reference evidence="12" key="1">
    <citation type="submission" date="2017-01" db="EMBL/GenBank/DDBJ databases">
        <authorList>
            <person name="Varghese N."/>
            <person name="Submissions S."/>
        </authorList>
    </citation>
    <scope>NUCLEOTIDE SEQUENCE [LARGE SCALE GENOMIC DNA]</scope>
    <source>
        <strain evidence="12">DM9</strain>
    </source>
</reference>
<dbReference type="GO" id="GO:0016787">
    <property type="term" value="F:hydrolase activity"/>
    <property type="evidence" value="ECO:0007669"/>
    <property type="project" value="UniProtKB-KW"/>
</dbReference>
<dbReference type="InterPro" id="IPR044742">
    <property type="entry name" value="DEAD/DEAH_RhlB"/>
</dbReference>
<dbReference type="Pfam" id="PF03880">
    <property type="entry name" value="DbpA"/>
    <property type="match status" value="1"/>
</dbReference>
<proteinExistence type="inferred from homology"/>
<comment type="similarity">
    <text evidence="5 7">Belongs to the DEAD box helicase family.</text>
</comment>
<keyword evidence="1 7" id="KW-0547">Nucleotide-binding</keyword>
<dbReference type="InterPro" id="IPR000629">
    <property type="entry name" value="RNA-helicase_DEAD-box_CS"/>
</dbReference>
<accession>A0A1N6X2P5</accession>
<dbReference type="PANTHER" id="PTHR47959">
    <property type="entry name" value="ATP-DEPENDENT RNA HELICASE RHLE-RELATED"/>
    <property type="match status" value="1"/>
</dbReference>
<dbReference type="Gene3D" id="3.30.70.330">
    <property type="match status" value="1"/>
</dbReference>
<name>A0A1N6X2P5_9BACT</name>
<dbReference type="PROSITE" id="PS51195">
    <property type="entry name" value="Q_MOTIF"/>
    <property type="match status" value="1"/>
</dbReference>
<dbReference type="CDD" id="cd00268">
    <property type="entry name" value="DEADc"/>
    <property type="match status" value="1"/>
</dbReference>
<dbReference type="Pfam" id="PF00270">
    <property type="entry name" value="DEAD"/>
    <property type="match status" value="1"/>
</dbReference>
<dbReference type="PANTHER" id="PTHR47959:SF1">
    <property type="entry name" value="ATP-DEPENDENT RNA HELICASE DBPA"/>
    <property type="match status" value="1"/>
</dbReference>
<dbReference type="InterPro" id="IPR050079">
    <property type="entry name" value="DEAD_box_RNA_helicase"/>
</dbReference>
<feature type="domain" description="Helicase C-terminal" evidence="9">
    <location>
        <begin position="246"/>
        <end position="397"/>
    </location>
</feature>
<dbReference type="InterPro" id="IPR027417">
    <property type="entry name" value="P-loop_NTPase"/>
</dbReference>
<dbReference type="CDD" id="cd18787">
    <property type="entry name" value="SF2_C_DEAD"/>
    <property type="match status" value="1"/>
</dbReference>
<evidence type="ECO:0000256" key="5">
    <source>
        <dbReference type="ARBA" id="ARBA00038437"/>
    </source>
</evidence>
<keyword evidence="12" id="KW-1185">Reference proteome</keyword>
<dbReference type="GO" id="GO:0005829">
    <property type="term" value="C:cytosol"/>
    <property type="evidence" value="ECO:0007669"/>
    <property type="project" value="TreeGrafter"/>
</dbReference>
<dbReference type="Proteomes" id="UP000185924">
    <property type="component" value="Unassembled WGS sequence"/>
</dbReference>
<dbReference type="Pfam" id="PF00271">
    <property type="entry name" value="Helicase_C"/>
    <property type="match status" value="1"/>
</dbReference>
<dbReference type="GO" id="GO:0005524">
    <property type="term" value="F:ATP binding"/>
    <property type="evidence" value="ECO:0007669"/>
    <property type="project" value="UniProtKB-KW"/>
</dbReference>
<dbReference type="PROSITE" id="PS51192">
    <property type="entry name" value="HELICASE_ATP_BIND_1"/>
    <property type="match status" value="1"/>
</dbReference>
<dbReference type="InterPro" id="IPR012677">
    <property type="entry name" value="Nucleotide-bd_a/b_plait_sf"/>
</dbReference>
<protein>
    <submittedName>
        <fullName evidence="11">ATP-dependent RNA helicase DbpA</fullName>
    </submittedName>
</protein>
<evidence type="ECO:0000256" key="1">
    <source>
        <dbReference type="ARBA" id="ARBA00022741"/>
    </source>
</evidence>